<reference evidence="1" key="1">
    <citation type="submission" date="2022-08" db="EMBL/GenBank/DDBJ databases">
        <title>Genome sequencing of Nocardioides sp. STR2.</title>
        <authorList>
            <person name="So Y."/>
        </authorList>
    </citation>
    <scope>NUCLEOTIDE SEQUENCE</scope>
    <source>
        <strain evidence="1">STR2</strain>
    </source>
</reference>
<gene>
    <name evidence="1" type="ORF">NYO98_10500</name>
</gene>
<keyword evidence="2" id="KW-1185">Reference proteome</keyword>
<comment type="caution">
    <text evidence="1">The sequence shown here is derived from an EMBL/GenBank/DDBJ whole genome shotgun (WGS) entry which is preliminary data.</text>
</comment>
<dbReference type="RefSeq" id="WP_268111615.1">
    <property type="nucleotide sequence ID" value="NZ_JAPPUX010000003.1"/>
</dbReference>
<name>A0ABT4CCM7_9ACTN</name>
<dbReference type="Proteomes" id="UP001074726">
    <property type="component" value="Unassembled WGS sequence"/>
</dbReference>
<organism evidence="1 2">
    <name type="scientific">Nocardioides pini</name>
    <dbReference type="NCBI Taxonomy" id="2975053"/>
    <lineage>
        <taxon>Bacteria</taxon>
        <taxon>Bacillati</taxon>
        <taxon>Actinomycetota</taxon>
        <taxon>Actinomycetes</taxon>
        <taxon>Propionibacteriales</taxon>
        <taxon>Nocardioidaceae</taxon>
        <taxon>Nocardioides</taxon>
    </lineage>
</organism>
<proteinExistence type="predicted"/>
<sequence length="62" mass="6623">MRRYIARTVVVNTAREAFTGTVAAADADVIVLEHAKVIEPTESDLSGQVVVPAASVTWIQVV</sequence>
<protein>
    <submittedName>
        <fullName evidence="1">Uncharacterized protein</fullName>
    </submittedName>
</protein>
<dbReference type="EMBL" id="JAPPUX010000003">
    <property type="protein sequence ID" value="MCY4726708.1"/>
    <property type="molecule type" value="Genomic_DNA"/>
</dbReference>
<accession>A0ABT4CCM7</accession>
<evidence type="ECO:0000313" key="1">
    <source>
        <dbReference type="EMBL" id="MCY4726708.1"/>
    </source>
</evidence>
<evidence type="ECO:0000313" key="2">
    <source>
        <dbReference type="Proteomes" id="UP001074726"/>
    </source>
</evidence>